<evidence type="ECO:0000313" key="9">
    <source>
        <dbReference type="EMBL" id="MFC7382121.1"/>
    </source>
</evidence>
<keyword evidence="10" id="KW-1185">Reference proteome</keyword>
<dbReference type="InterPro" id="IPR010910">
    <property type="entry name" value="Nitrate/nitrite_sensing_bac"/>
</dbReference>
<keyword evidence="7" id="KW-1133">Transmembrane helix</keyword>
<keyword evidence="7" id="KW-0812">Transmembrane</keyword>
<dbReference type="Proteomes" id="UP001596496">
    <property type="component" value="Unassembled WGS sequence"/>
</dbReference>
<feature type="domain" description="NIT" evidence="8">
    <location>
        <begin position="53"/>
        <end position="303"/>
    </location>
</feature>
<evidence type="ECO:0000256" key="2">
    <source>
        <dbReference type="ARBA" id="ARBA00012438"/>
    </source>
</evidence>
<feature type="compositionally biased region" description="Low complexity" evidence="6">
    <location>
        <begin position="811"/>
        <end position="825"/>
    </location>
</feature>
<dbReference type="SMART" id="SM00387">
    <property type="entry name" value="HATPase_c"/>
    <property type="match status" value="1"/>
</dbReference>
<protein>
    <recommendedName>
        <fullName evidence="2">histidine kinase</fullName>
        <ecNumber evidence="2">2.7.13.3</ecNumber>
    </recommendedName>
</protein>
<dbReference type="RefSeq" id="WP_380825261.1">
    <property type="nucleotide sequence ID" value="NZ_JBHTCG010000004.1"/>
</dbReference>
<feature type="compositionally biased region" description="Polar residues" evidence="6">
    <location>
        <begin position="764"/>
        <end position="776"/>
    </location>
</feature>
<comment type="caution">
    <text evidence="9">The sequence shown here is derived from an EMBL/GenBank/DDBJ whole genome shotgun (WGS) entry which is preliminary data.</text>
</comment>
<feature type="compositionally biased region" description="Basic and acidic residues" evidence="6">
    <location>
        <begin position="846"/>
        <end position="855"/>
    </location>
</feature>
<name>A0ABW2NXG8_9ACTN</name>
<comment type="catalytic activity">
    <reaction evidence="1">
        <text>ATP + protein L-histidine = ADP + protein N-phospho-L-histidine.</text>
        <dbReference type="EC" id="2.7.13.3"/>
    </reaction>
</comment>
<feature type="compositionally biased region" description="Basic and acidic residues" evidence="6">
    <location>
        <begin position="889"/>
        <end position="906"/>
    </location>
</feature>
<dbReference type="InterPro" id="IPR036890">
    <property type="entry name" value="HATPase_C_sf"/>
</dbReference>
<accession>A0ABW2NXG8</accession>
<feature type="compositionally biased region" description="Low complexity" evidence="6">
    <location>
        <begin position="630"/>
        <end position="643"/>
    </location>
</feature>
<evidence type="ECO:0000256" key="6">
    <source>
        <dbReference type="SAM" id="MobiDB-lite"/>
    </source>
</evidence>
<feature type="transmembrane region" description="Helical" evidence="7">
    <location>
        <begin position="307"/>
        <end position="330"/>
    </location>
</feature>
<dbReference type="InterPro" id="IPR050428">
    <property type="entry name" value="TCS_sensor_his_kinase"/>
</dbReference>
<dbReference type="Pfam" id="PF08376">
    <property type="entry name" value="NIT"/>
    <property type="match status" value="1"/>
</dbReference>
<evidence type="ECO:0000256" key="4">
    <source>
        <dbReference type="ARBA" id="ARBA00022679"/>
    </source>
</evidence>
<evidence type="ECO:0000256" key="7">
    <source>
        <dbReference type="SAM" id="Phobius"/>
    </source>
</evidence>
<reference evidence="10" key="1">
    <citation type="journal article" date="2019" name="Int. J. Syst. Evol. Microbiol.">
        <title>The Global Catalogue of Microorganisms (GCM) 10K type strain sequencing project: providing services to taxonomists for standard genome sequencing and annotation.</title>
        <authorList>
            <consortium name="The Broad Institute Genomics Platform"/>
            <consortium name="The Broad Institute Genome Sequencing Center for Infectious Disease"/>
            <person name="Wu L."/>
            <person name="Ma J."/>
        </authorList>
    </citation>
    <scope>NUCLEOTIDE SEQUENCE [LARGE SCALE GENOMIC DNA]</scope>
    <source>
        <strain evidence="10">CECT 7649</strain>
    </source>
</reference>
<gene>
    <name evidence="9" type="ORF">ACFQSB_07870</name>
</gene>
<dbReference type="Gene3D" id="3.30.565.10">
    <property type="entry name" value="Histidine kinase-like ATPase, C-terminal domain"/>
    <property type="match status" value="1"/>
</dbReference>
<keyword evidence="5" id="KW-0418">Kinase</keyword>
<evidence type="ECO:0000256" key="5">
    <source>
        <dbReference type="ARBA" id="ARBA00022777"/>
    </source>
</evidence>
<keyword evidence="7" id="KW-0472">Membrane</keyword>
<dbReference type="SUPFAM" id="SSF55874">
    <property type="entry name" value="ATPase domain of HSP90 chaperone/DNA topoisomerase II/histidine kinase"/>
    <property type="match status" value="1"/>
</dbReference>
<keyword evidence="4" id="KW-0808">Transferase</keyword>
<evidence type="ECO:0000256" key="3">
    <source>
        <dbReference type="ARBA" id="ARBA00022553"/>
    </source>
</evidence>
<feature type="compositionally biased region" description="Low complexity" evidence="6">
    <location>
        <begin position="708"/>
        <end position="732"/>
    </location>
</feature>
<keyword evidence="3" id="KW-0597">Phosphoprotein</keyword>
<sequence length="920" mass="97486">MSSRKRSIRVKIFALLLLPLLSLSALWGFVLNLTVGDGIALMRANTIYQSVGVTSTDLGLQIQSERALSAEALSVRLDDQNKLAAQRHTTDVSLEKFRAAATEDGARGALTDAMSNSIDSLIDELQGLPNIRANVDTAQSNRLETIQAYNRVMDALFTVFTRMTSVPDLAVFEQAAAMQGMGNVREIIARENALVGGALRSGGLTHPEFSAFAEWAANRRFQQAKSMAALDPELRRPYEEVVASSTYKRFASMEQDLFGRIHTGGPLPDTLGKWQPIIDNLSTTLDQVAVKATRVLADRAKTIATGILMRIILAGGLGLVAVIASIVISVRFGRRLVRELADLRNSARELADVRLPRVVDRLRQGEEVDVETEAPPITGGDSSEVSDVAQAFSSVQRTAVEAAVQQAALRQGVSQVFLNLARRKQGLLHRQLRLLDTMQRRTNEPEALEGLFQLDHLTTRMRRHAESLIILSGAAPGRAWRKPVPVVDIVRAAVAEVEDYTRVNLYPLPDAHINGAVVADVIHLIAELIENATMFSPPQTTVQVRGDVVGNGFVVEIEDRGLGLSPEEYKAVNERLAEPPEFDLADSDRLGLFVVGQLAARNGVSVVLRGSPYGGTTAIVLVPKHLMADPSAGGSAAPAETGAGHAGEPRHGRTSRPVTGPAVPEPAAGGSPFFTPSHERSGDPAPPALTVIPGIADTGPIALNGGRAADAGAPPVPEAGAPSAGIAGSASPRDAREASSQGAGEASPRDGGEASTRPPRPGASNGTPSSRTSAPNGTHRGLPRRVRQANMAPQLRENTGPLAAPTPLPAPTGEAGQAAGAPGAAERSPDEARAMFSAFQHGGRRGRLEAEREVPESSATGEPRPAAPSSRGDVDNPLPRRTSGPGRSATDRPDEGDQTHELRNHSEGYVQQTSGEKGDE</sequence>
<dbReference type="EMBL" id="JBHTCG010000004">
    <property type="protein sequence ID" value="MFC7382121.1"/>
    <property type="molecule type" value="Genomic_DNA"/>
</dbReference>
<dbReference type="Pfam" id="PF02518">
    <property type="entry name" value="HATPase_c"/>
    <property type="match status" value="1"/>
</dbReference>
<feature type="region of interest" description="Disordered" evidence="6">
    <location>
        <begin position="630"/>
        <end position="920"/>
    </location>
</feature>
<feature type="compositionally biased region" description="Polar residues" evidence="6">
    <location>
        <begin position="909"/>
        <end position="920"/>
    </location>
</feature>
<dbReference type="EC" id="2.7.13.3" evidence="2"/>
<proteinExistence type="predicted"/>
<dbReference type="PANTHER" id="PTHR45436:SF5">
    <property type="entry name" value="SENSOR HISTIDINE KINASE TRCS"/>
    <property type="match status" value="1"/>
</dbReference>
<organism evidence="9 10">
    <name type="scientific">Sphaerisporangium rhizosphaerae</name>
    <dbReference type="NCBI Taxonomy" id="2269375"/>
    <lineage>
        <taxon>Bacteria</taxon>
        <taxon>Bacillati</taxon>
        <taxon>Actinomycetota</taxon>
        <taxon>Actinomycetes</taxon>
        <taxon>Streptosporangiales</taxon>
        <taxon>Streptosporangiaceae</taxon>
        <taxon>Sphaerisporangium</taxon>
    </lineage>
</organism>
<dbReference type="PROSITE" id="PS50906">
    <property type="entry name" value="NIT"/>
    <property type="match status" value="1"/>
</dbReference>
<dbReference type="InterPro" id="IPR013587">
    <property type="entry name" value="Nitrate/nitrite_sensing"/>
</dbReference>
<evidence type="ECO:0000313" key="10">
    <source>
        <dbReference type="Proteomes" id="UP001596496"/>
    </source>
</evidence>
<dbReference type="InterPro" id="IPR003594">
    <property type="entry name" value="HATPase_dom"/>
</dbReference>
<evidence type="ECO:0000259" key="8">
    <source>
        <dbReference type="PROSITE" id="PS50906"/>
    </source>
</evidence>
<evidence type="ECO:0000256" key="1">
    <source>
        <dbReference type="ARBA" id="ARBA00000085"/>
    </source>
</evidence>
<dbReference type="PANTHER" id="PTHR45436">
    <property type="entry name" value="SENSOR HISTIDINE KINASE YKOH"/>
    <property type="match status" value="1"/>
</dbReference>